<dbReference type="EMBL" id="QBKN01000009">
    <property type="protein sequence ID" value="PTX48396.1"/>
    <property type="molecule type" value="Genomic_DNA"/>
</dbReference>
<comment type="caution">
    <text evidence="1">The sequence shown here is derived from an EMBL/GenBank/DDBJ whole genome shotgun (WGS) entry which is preliminary data.</text>
</comment>
<dbReference type="RefSeq" id="WP_107975831.1">
    <property type="nucleotide sequence ID" value="NZ_BMEZ01000011.1"/>
</dbReference>
<dbReference type="AlphaFoldDB" id="A0A2T6AX72"/>
<name>A0A2T6AX72_9RHOB</name>
<accession>A0A2T6AX72</accession>
<evidence type="ECO:0008006" key="3">
    <source>
        <dbReference type="Google" id="ProtNLM"/>
    </source>
</evidence>
<gene>
    <name evidence="1" type="ORF">C8N44_10987</name>
</gene>
<dbReference type="PROSITE" id="PS51257">
    <property type="entry name" value="PROKAR_LIPOPROTEIN"/>
    <property type="match status" value="1"/>
</dbReference>
<proteinExistence type="predicted"/>
<dbReference type="OrthoDB" id="7274329at2"/>
<protein>
    <recommendedName>
        <fullName evidence="3">Lipoprotein</fullName>
    </recommendedName>
</protein>
<evidence type="ECO:0000313" key="2">
    <source>
        <dbReference type="Proteomes" id="UP000244069"/>
    </source>
</evidence>
<organism evidence="1 2">
    <name type="scientific">Allosediminivita pacifica</name>
    <dbReference type="NCBI Taxonomy" id="1267769"/>
    <lineage>
        <taxon>Bacteria</taxon>
        <taxon>Pseudomonadati</taxon>
        <taxon>Pseudomonadota</taxon>
        <taxon>Alphaproteobacteria</taxon>
        <taxon>Rhodobacterales</taxon>
        <taxon>Paracoccaceae</taxon>
        <taxon>Allosediminivita</taxon>
    </lineage>
</organism>
<dbReference type="Proteomes" id="UP000244069">
    <property type="component" value="Unassembled WGS sequence"/>
</dbReference>
<reference evidence="1 2" key="1">
    <citation type="submission" date="2018-04" db="EMBL/GenBank/DDBJ databases">
        <title>Genomic Encyclopedia of Archaeal and Bacterial Type Strains, Phase II (KMG-II): from individual species to whole genera.</title>
        <authorList>
            <person name="Goeker M."/>
        </authorList>
    </citation>
    <scope>NUCLEOTIDE SEQUENCE [LARGE SCALE GENOMIC DNA]</scope>
    <source>
        <strain evidence="1 2">DSM 29329</strain>
    </source>
</reference>
<keyword evidence="2" id="KW-1185">Reference proteome</keyword>
<evidence type="ECO:0000313" key="1">
    <source>
        <dbReference type="EMBL" id="PTX48396.1"/>
    </source>
</evidence>
<sequence>MPRVLPSLLMLTVLIGCSPVELWHRDGAPRQALASDFTACRVRGVQDVPANTQIGRTPLVQTPPQTSCYRSGDKTRCTTTAGRIYGGEVYSYDANAGLRDDVVAQCMAAQGYRRISVPRCTDAQVRSGTPVAGTLPALTESSCAAQTKGGGWALLSPRTE</sequence>